<keyword evidence="2" id="KW-0808">Transferase</keyword>
<dbReference type="InterPro" id="IPR001173">
    <property type="entry name" value="Glyco_trans_2-like"/>
</dbReference>
<dbReference type="Pfam" id="PF00535">
    <property type="entry name" value="Glycos_transf_2"/>
    <property type="match status" value="1"/>
</dbReference>
<name>A0A090X6S8_9FLAO</name>
<dbReference type="EMBL" id="BBNU01000018">
    <property type="protein sequence ID" value="GAL81807.1"/>
    <property type="molecule type" value="Genomic_DNA"/>
</dbReference>
<dbReference type="AlphaFoldDB" id="A0A090X6S8"/>
<reference evidence="2 3" key="1">
    <citation type="journal article" date="2014" name="Genome Announc.">
        <title>Draft Genome Sequences of Marine Flavobacterium Algibacter lectus Strains SS8 and NR4.</title>
        <authorList>
            <person name="Takatani N."/>
            <person name="Nakanishi M."/>
            <person name="Meirelles P."/>
            <person name="Mino S."/>
            <person name="Suda W."/>
            <person name="Oshima K."/>
            <person name="Hattori M."/>
            <person name="Ohkuma M."/>
            <person name="Hosokawa M."/>
            <person name="Miyashita K."/>
            <person name="Thompson F.L."/>
            <person name="Niwa A."/>
            <person name="Sawabe T."/>
            <person name="Sawabe T."/>
        </authorList>
    </citation>
    <scope>NUCLEOTIDE SEQUENCE [LARGE SCALE GENOMIC DNA]</scope>
    <source>
        <strain evidence="3">JCM19274</strain>
    </source>
</reference>
<dbReference type="GO" id="GO:0044010">
    <property type="term" value="P:single-species biofilm formation"/>
    <property type="evidence" value="ECO:0007669"/>
    <property type="project" value="TreeGrafter"/>
</dbReference>
<evidence type="ECO:0000259" key="1">
    <source>
        <dbReference type="Pfam" id="PF00535"/>
    </source>
</evidence>
<accession>A0A090X6S8</accession>
<dbReference type="GO" id="GO:0016740">
    <property type="term" value="F:transferase activity"/>
    <property type="evidence" value="ECO:0007669"/>
    <property type="project" value="UniProtKB-KW"/>
</dbReference>
<dbReference type="InterPro" id="IPR029044">
    <property type="entry name" value="Nucleotide-diphossugar_trans"/>
</dbReference>
<evidence type="ECO:0000313" key="2">
    <source>
        <dbReference type="EMBL" id="GAL81807.1"/>
    </source>
</evidence>
<dbReference type="Gene3D" id="3.90.550.10">
    <property type="entry name" value="Spore Coat Polysaccharide Biosynthesis Protein SpsA, Chain A"/>
    <property type="match status" value="1"/>
</dbReference>
<evidence type="ECO:0000313" key="3">
    <source>
        <dbReference type="Proteomes" id="UP000029643"/>
    </source>
</evidence>
<gene>
    <name evidence="2" type="ORF">JCM19274_366</name>
</gene>
<dbReference type="RefSeq" id="WP_081958743.1">
    <property type="nucleotide sequence ID" value="NZ_BBNU01000018.1"/>
</dbReference>
<dbReference type="PANTHER" id="PTHR43685">
    <property type="entry name" value="GLYCOSYLTRANSFERASE"/>
    <property type="match status" value="1"/>
</dbReference>
<dbReference type="InterPro" id="IPR050834">
    <property type="entry name" value="Glycosyltransf_2"/>
</dbReference>
<feature type="domain" description="Glycosyltransferase 2-like" evidence="1">
    <location>
        <begin position="5"/>
        <end position="129"/>
    </location>
</feature>
<protein>
    <submittedName>
        <fullName evidence="2">Beta-1,3-glucosyltransferase</fullName>
    </submittedName>
</protein>
<comment type="caution">
    <text evidence="2">The sequence shown here is derived from an EMBL/GenBank/DDBJ whole genome shotgun (WGS) entry which is preliminary data.</text>
</comment>
<dbReference type="Proteomes" id="UP000029643">
    <property type="component" value="Unassembled WGS sequence"/>
</dbReference>
<proteinExistence type="predicted"/>
<dbReference type="SUPFAM" id="SSF53448">
    <property type="entry name" value="Nucleotide-diphospho-sugar transferases"/>
    <property type="match status" value="1"/>
</dbReference>
<organism evidence="2 3">
    <name type="scientific">Algibacter lectus</name>
    <dbReference type="NCBI Taxonomy" id="221126"/>
    <lineage>
        <taxon>Bacteria</taxon>
        <taxon>Pseudomonadati</taxon>
        <taxon>Bacteroidota</taxon>
        <taxon>Flavobacteriia</taxon>
        <taxon>Flavobacteriales</taxon>
        <taxon>Flavobacteriaceae</taxon>
        <taxon>Algibacter</taxon>
    </lineage>
</organism>
<dbReference type="CDD" id="cd00761">
    <property type="entry name" value="Glyco_tranf_GTA_type"/>
    <property type="match status" value="1"/>
</dbReference>
<dbReference type="PANTHER" id="PTHR43685:SF2">
    <property type="entry name" value="GLYCOSYLTRANSFERASE 2-LIKE DOMAIN-CONTAINING PROTEIN"/>
    <property type="match status" value="1"/>
</dbReference>
<sequence>MMGAFINEAIQSILNQTLKPDEIIVVDDGSEDDTKAVLKTIKEDTVTVMFQSNTGGASSARNVGISQAETDYILTLDADDIFEPTFMEKALQIMESDNNIAVVGCYYRGFIGNTIDAKIEKPLGGKLSDFLVKNNGLGCSLFRKKSWELVSGYDENMLYGYEDWEFWINILKEGQSMYIIEEPLFKYRTKKNSRDKNAIKYHDYELREYIFNKHKNVYLQNFESFAKHMLYQNSRLRNDKTKLLNATEVKIGKAILLPFRVIKSIFKK</sequence>